<keyword evidence="2" id="KW-0143">Chaperone</keyword>
<dbReference type="PIRSF" id="PIRSF009467">
    <property type="entry name" value="Ureas_acces_UreF"/>
    <property type="match status" value="1"/>
</dbReference>
<dbReference type="InterPro" id="IPR002639">
    <property type="entry name" value="UreF"/>
</dbReference>
<reference evidence="4 5" key="1">
    <citation type="submission" date="2021-06" db="EMBL/GenBank/DDBJ databases">
        <authorList>
            <person name="Kallberg Y."/>
            <person name="Tangrot J."/>
            <person name="Rosling A."/>
        </authorList>
    </citation>
    <scope>NUCLEOTIDE SEQUENCE [LARGE SCALE GENOMIC DNA]</scope>
    <source>
        <strain evidence="4 5">120-4 pot B 10/14</strain>
    </source>
</reference>
<evidence type="ECO:0000256" key="3">
    <source>
        <dbReference type="ARBA" id="ARBA00046339"/>
    </source>
</evidence>
<dbReference type="Proteomes" id="UP000789901">
    <property type="component" value="Unassembled WGS sequence"/>
</dbReference>
<accession>A0ABN7URT5</accession>
<comment type="caution">
    <text evidence="4">The sequence shown here is derived from an EMBL/GenBank/DDBJ whole genome shotgun (WGS) entry which is preliminary data.</text>
</comment>
<evidence type="ECO:0000256" key="1">
    <source>
        <dbReference type="ARBA" id="ARBA00022988"/>
    </source>
</evidence>
<dbReference type="InterPro" id="IPR038277">
    <property type="entry name" value="UreF_sf"/>
</dbReference>
<protein>
    <submittedName>
        <fullName evidence="4">19605_t:CDS:1</fullName>
    </submittedName>
</protein>
<sequence>MNSQDTNREDWLLWQFADSALPTGGFVASAGLESATQAGHVTNTESLLLFLSSSIENYAYSSLPFVTDTWWAVEAESSDDENLNCKETDFMSVIDKIMEKIINLDDLYNAYTSNYVTKRASKTQGVAMLTLFTKSFADNNSKTKMKDLVIEKFKLRVRKEISYGHLPICFGLVTKCLGISLAAVRLNIIGPYYSQRLLTECQAYVEKSLEKTCKLNSKEAVQTSPLLDILQGRHDKLYSRLFNS</sequence>
<keyword evidence="1" id="KW-0996">Nickel insertion</keyword>
<name>A0ABN7URT5_GIGMA</name>
<gene>
    <name evidence="4" type="ORF">GMARGA_LOCUS9922</name>
</gene>
<dbReference type="EMBL" id="CAJVQB010005434">
    <property type="protein sequence ID" value="CAG8661776.1"/>
    <property type="molecule type" value="Genomic_DNA"/>
</dbReference>
<organism evidence="4 5">
    <name type="scientific">Gigaspora margarita</name>
    <dbReference type="NCBI Taxonomy" id="4874"/>
    <lineage>
        <taxon>Eukaryota</taxon>
        <taxon>Fungi</taxon>
        <taxon>Fungi incertae sedis</taxon>
        <taxon>Mucoromycota</taxon>
        <taxon>Glomeromycotina</taxon>
        <taxon>Glomeromycetes</taxon>
        <taxon>Diversisporales</taxon>
        <taxon>Gigasporaceae</taxon>
        <taxon>Gigaspora</taxon>
    </lineage>
</organism>
<dbReference type="PANTHER" id="PTHR33620:SF1">
    <property type="entry name" value="UREASE ACCESSORY PROTEIN F"/>
    <property type="match status" value="1"/>
</dbReference>
<keyword evidence="5" id="KW-1185">Reference proteome</keyword>
<dbReference type="Gene3D" id="1.10.4190.10">
    <property type="entry name" value="Urease accessory protein UreF"/>
    <property type="match status" value="1"/>
</dbReference>
<comment type="similarity">
    <text evidence="3">Belongs to the UreF family.</text>
</comment>
<evidence type="ECO:0000313" key="5">
    <source>
        <dbReference type="Proteomes" id="UP000789901"/>
    </source>
</evidence>
<evidence type="ECO:0000256" key="2">
    <source>
        <dbReference type="ARBA" id="ARBA00023186"/>
    </source>
</evidence>
<proteinExistence type="inferred from homology"/>
<evidence type="ECO:0000313" key="4">
    <source>
        <dbReference type="EMBL" id="CAG8661776.1"/>
    </source>
</evidence>
<dbReference type="Pfam" id="PF01730">
    <property type="entry name" value="UreF"/>
    <property type="match status" value="1"/>
</dbReference>
<dbReference type="PANTHER" id="PTHR33620">
    <property type="entry name" value="UREASE ACCESSORY PROTEIN F"/>
    <property type="match status" value="1"/>
</dbReference>